<evidence type="ECO:0000256" key="1">
    <source>
        <dbReference type="ARBA" id="ARBA00004370"/>
    </source>
</evidence>
<gene>
    <name evidence="6" type="ORF">CCAM_LOCUS14596</name>
</gene>
<keyword evidence="3" id="KW-0560">Oxidoreductase</keyword>
<proteinExistence type="inferred from homology"/>
<protein>
    <recommendedName>
        <fullName evidence="5">Fatty acid desaturase N-terminal domain-containing protein</fullName>
    </recommendedName>
</protein>
<keyword evidence="7" id="KW-1185">Reference proteome</keyword>
<dbReference type="OrthoDB" id="1461976at2759"/>
<evidence type="ECO:0000256" key="4">
    <source>
        <dbReference type="SAM" id="Phobius"/>
    </source>
</evidence>
<comment type="subcellular location">
    <subcellularLocation>
        <location evidence="1">Membrane</location>
    </subcellularLocation>
</comment>
<evidence type="ECO:0000259" key="5">
    <source>
        <dbReference type="Pfam" id="PF11960"/>
    </source>
</evidence>
<dbReference type="PANTHER" id="PTHR32100">
    <property type="entry name" value="OMEGA-6 FATTY ACID DESATURASE, CHLOROPLASTIC"/>
    <property type="match status" value="1"/>
</dbReference>
<keyword evidence="4" id="KW-0472">Membrane</keyword>
<dbReference type="InterPro" id="IPR021863">
    <property type="entry name" value="FAS_N"/>
</dbReference>
<feature type="transmembrane region" description="Helical" evidence="4">
    <location>
        <begin position="115"/>
        <end position="134"/>
    </location>
</feature>
<dbReference type="EMBL" id="OOIL02001116">
    <property type="protein sequence ID" value="VFQ72820.1"/>
    <property type="molecule type" value="Genomic_DNA"/>
</dbReference>
<dbReference type="Pfam" id="PF11960">
    <property type="entry name" value="DUF3474"/>
    <property type="match status" value="1"/>
</dbReference>
<feature type="domain" description="Fatty acid desaturase N-terminal" evidence="5">
    <location>
        <begin position="5"/>
        <end position="123"/>
    </location>
</feature>
<dbReference type="InterPro" id="IPR012171">
    <property type="entry name" value="Fatty_acid_desaturase"/>
</dbReference>
<evidence type="ECO:0000313" key="6">
    <source>
        <dbReference type="EMBL" id="VFQ72820.1"/>
    </source>
</evidence>
<evidence type="ECO:0000256" key="2">
    <source>
        <dbReference type="ARBA" id="ARBA00009295"/>
    </source>
</evidence>
<dbReference type="AlphaFoldDB" id="A0A484L935"/>
<keyword evidence="4" id="KW-1133">Transmembrane helix</keyword>
<dbReference type="GO" id="GO:0016020">
    <property type="term" value="C:membrane"/>
    <property type="evidence" value="ECO:0007669"/>
    <property type="project" value="UniProtKB-SubCell"/>
</dbReference>
<dbReference type="GO" id="GO:0016717">
    <property type="term" value="F:oxidoreductase activity, acting on paired donors, with oxidation of a pair of donors resulting in the reduction of molecular oxygen to two molecules of water"/>
    <property type="evidence" value="ECO:0007669"/>
    <property type="project" value="InterPro"/>
</dbReference>
<evidence type="ECO:0000256" key="3">
    <source>
        <dbReference type="ARBA" id="ARBA00023002"/>
    </source>
</evidence>
<name>A0A484L935_9ASTE</name>
<evidence type="ECO:0000313" key="7">
    <source>
        <dbReference type="Proteomes" id="UP000595140"/>
    </source>
</evidence>
<keyword evidence="4" id="KW-0812">Transmembrane</keyword>
<feature type="transmembrane region" description="Helical" evidence="4">
    <location>
        <begin position="146"/>
        <end position="164"/>
    </location>
</feature>
<dbReference type="Proteomes" id="UP000595140">
    <property type="component" value="Unassembled WGS sequence"/>
</dbReference>
<reference evidence="6 7" key="1">
    <citation type="submission" date="2018-04" db="EMBL/GenBank/DDBJ databases">
        <authorList>
            <person name="Vogel A."/>
        </authorList>
    </citation>
    <scope>NUCLEOTIDE SEQUENCE [LARGE SCALE GENOMIC DNA]</scope>
</reference>
<comment type="similarity">
    <text evidence="2">Belongs to the fatty acid desaturase type 1 family.</text>
</comment>
<organism evidence="6 7">
    <name type="scientific">Cuscuta campestris</name>
    <dbReference type="NCBI Taxonomy" id="132261"/>
    <lineage>
        <taxon>Eukaryota</taxon>
        <taxon>Viridiplantae</taxon>
        <taxon>Streptophyta</taxon>
        <taxon>Embryophyta</taxon>
        <taxon>Tracheophyta</taxon>
        <taxon>Spermatophyta</taxon>
        <taxon>Magnoliopsida</taxon>
        <taxon>eudicotyledons</taxon>
        <taxon>Gunneridae</taxon>
        <taxon>Pentapetalae</taxon>
        <taxon>asterids</taxon>
        <taxon>lamiids</taxon>
        <taxon>Solanales</taxon>
        <taxon>Convolvulaceae</taxon>
        <taxon>Cuscuteae</taxon>
        <taxon>Cuscuta</taxon>
        <taxon>Cuscuta subgen. Grammica</taxon>
        <taxon>Cuscuta sect. Cleistogrammica</taxon>
    </lineage>
</organism>
<accession>A0A484L935</accession>
<sequence>MACLAVLPVCGLRPLPRIFPKSRYDSVSFSPSSLPELRISRTALGRCSISLSVTRERTWALRASFVMSQEVEDEVSCFDPGASPQFKLSGIRAPIPKHCWVKDPWKSMGYVVRDAMAVFGLAAVAVYANSWFVWPICCLLKAPFSGLFLFLAMTVAMEAFLITLSSTL</sequence>